<evidence type="ECO:0000256" key="4">
    <source>
        <dbReference type="ARBA" id="ARBA00022692"/>
    </source>
</evidence>
<feature type="signal peptide" evidence="8">
    <location>
        <begin position="1"/>
        <end position="25"/>
    </location>
</feature>
<feature type="transmembrane region" description="Helical" evidence="7">
    <location>
        <begin position="215"/>
        <end position="234"/>
    </location>
</feature>
<dbReference type="Gene3D" id="1.20.1250.20">
    <property type="entry name" value="MFS general substrate transporter like domains"/>
    <property type="match status" value="1"/>
</dbReference>
<feature type="transmembrane region" description="Helical" evidence="7">
    <location>
        <begin position="162"/>
        <end position="184"/>
    </location>
</feature>
<feature type="transmembrane region" description="Helical" evidence="7">
    <location>
        <begin position="75"/>
        <end position="97"/>
    </location>
</feature>
<feature type="transmembrane region" description="Helical" evidence="7">
    <location>
        <begin position="254"/>
        <end position="272"/>
    </location>
</feature>
<proteinExistence type="predicted"/>
<keyword evidence="8" id="KW-0732">Signal</keyword>
<dbReference type="AlphaFoldDB" id="A0A1W1IHP1"/>
<dbReference type="InterPro" id="IPR036259">
    <property type="entry name" value="MFS_trans_sf"/>
</dbReference>
<evidence type="ECO:0000256" key="1">
    <source>
        <dbReference type="ARBA" id="ARBA00004651"/>
    </source>
</evidence>
<organism evidence="10 11">
    <name type="scientific">Trichococcus pasteurii</name>
    <dbReference type="NCBI Taxonomy" id="43064"/>
    <lineage>
        <taxon>Bacteria</taxon>
        <taxon>Bacillati</taxon>
        <taxon>Bacillota</taxon>
        <taxon>Bacilli</taxon>
        <taxon>Lactobacillales</taxon>
        <taxon>Carnobacteriaceae</taxon>
        <taxon>Trichococcus</taxon>
    </lineage>
</organism>
<feature type="chain" id="PRO_5010710613" description="Major facilitator superfamily (MFS) profile domain-containing protein" evidence="8">
    <location>
        <begin position="26"/>
        <end position="404"/>
    </location>
</feature>
<comment type="subcellular location">
    <subcellularLocation>
        <location evidence="1">Cell membrane</location>
        <topology evidence="1">Multi-pass membrane protein</topology>
    </subcellularLocation>
</comment>
<keyword evidence="4 7" id="KW-0812">Transmembrane</keyword>
<feature type="transmembrane region" description="Helical" evidence="7">
    <location>
        <begin position="335"/>
        <end position="359"/>
    </location>
</feature>
<feature type="transmembrane region" description="Helical" evidence="7">
    <location>
        <begin position="130"/>
        <end position="150"/>
    </location>
</feature>
<dbReference type="PROSITE" id="PS50850">
    <property type="entry name" value="MFS"/>
    <property type="match status" value="1"/>
</dbReference>
<name>A0A1W1IHP1_9LACT</name>
<dbReference type="PANTHER" id="PTHR23517:SF2">
    <property type="entry name" value="MULTIDRUG RESISTANCE PROTEIN MDTH"/>
    <property type="match status" value="1"/>
</dbReference>
<dbReference type="PANTHER" id="PTHR23517">
    <property type="entry name" value="RESISTANCE PROTEIN MDTM, PUTATIVE-RELATED-RELATED"/>
    <property type="match status" value="1"/>
</dbReference>
<protein>
    <recommendedName>
        <fullName evidence="9">Major facilitator superfamily (MFS) profile domain-containing protein</fullName>
    </recommendedName>
</protein>
<keyword evidence="3" id="KW-1003">Cell membrane</keyword>
<reference evidence="11" key="1">
    <citation type="submission" date="2016-04" db="EMBL/GenBank/DDBJ databases">
        <authorList>
            <person name="Strepis N."/>
        </authorList>
    </citation>
    <scope>NUCLEOTIDE SEQUENCE [LARGE SCALE GENOMIC DNA]</scope>
</reference>
<evidence type="ECO:0000259" key="9">
    <source>
        <dbReference type="PROSITE" id="PS50850"/>
    </source>
</evidence>
<dbReference type="InterPro" id="IPR011701">
    <property type="entry name" value="MFS"/>
</dbReference>
<evidence type="ECO:0000256" key="6">
    <source>
        <dbReference type="ARBA" id="ARBA00023136"/>
    </source>
</evidence>
<keyword evidence="6 7" id="KW-0472">Membrane</keyword>
<keyword evidence="2" id="KW-0813">Transport</keyword>
<dbReference type="STRING" id="43064.SAMN04488086_10830"/>
<evidence type="ECO:0000256" key="7">
    <source>
        <dbReference type="SAM" id="Phobius"/>
    </source>
</evidence>
<accession>A0A1W1IHP1</accession>
<feature type="transmembrane region" description="Helical" evidence="7">
    <location>
        <begin position="279"/>
        <end position="296"/>
    </location>
</feature>
<dbReference type="RefSeq" id="WP_177208599.1">
    <property type="nucleotide sequence ID" value="NZ_FONM01000008.1"/>
</dbReference>
<keyword evidence="5 7" id="KW-1133">Transmembrane helix</keyword>
<feature type="transmembrane region" description="Helical" evidence="7">
    <location>
        <begin position="371"/>
        <end position="389"/>
    </location>
</feature>
<sequence>MKKDLLLKISILSASLVVVSGGAIAANIPAMAKTFADVPLQTVEMLSTIPSLFIIISVLMSNLFARYLGYKRTILIGIAIVLVSGIIPALIGNFWIILVSRALFGFGVGMFNSLLVAIISHFYEGDERAAMIGYQSAFEGLSGMFMTFAVGQLLKVHWQTSFWVYLIALPVFILFLLFVPNVAYDEIGKEKPADGEMKSSAFQKNSEPALSKRDFLGYIVLLVIAVIIYMSIAVKGTTLMTTLGYGDATDGSNILALIGVGAMSAGFLFGKVYRITRTYTLPISFSVMSVGMFLIASSNSVLQTSIAAVVCGFSFRTFLPYLFNKVSTSSAGNAAYRTSLILVGFNIGAAFSPYGIVVLERLFQVTSVRGIFYIEAAILLGLAVFRFVVNLRKPRENAQIAAAE</sequence>
<dbReference type="Proteomes" id="UP000195985">
    <property type="component" value="Unassembled WGS sequence"/>
</dbReference>
<feature type="transmembrane region" description="Helical" evidence="7">
    <location>
        <begin position="302"/>
        <end position="323"/>
    </location>
</feature>
<dbReference type="GO" id="GO:0005886">
    <property type="term" value="C:plasma membrane"/>
    <property type="evidence" value="ECO:0007669"/>
    <property type="project" value="UniProtKB-SubCell"/>
</dbReference>
<feature type="transmembrane region" description="Helical" evidence="7">
    <location>
        <begin position="49"/>
        <end position="68"/>
    </location>
</feature>
<dbReference type="Pfam" id="PF07690">
    <property type="entry name" value="MFS_1"/>
    <property type="match status" value="1"/>
</dbReference>
<gene>
    <name evidence="10" type="ORF">TPAS_2208</name>
</gene>
<evidence type="ECO:0000256" key="2">
    <source>
        <dbReference type="ARBA" id="ARBA00022448"/>
    </source>
</evidence>
<feature type="transmembrane region" description="Helical" evidence="7">
    <location>
        <begin position="103"/>
        <end position="123"/>
    </location>
</feature>
<evidence type="ECO:0000256" key="3">
    <source>
        <dbReference type="ARBA" id="ARBA00022475"/>
    </source>
</evidence>
<evidence type="ECO:0000313" key="11">
    <source>
        <dbReference type="Proteomes" id="UP000195985"/>
    </source>
</evidence>
<evidence type="ECO:0000313" key="10">
    <source>
        <dbReference type="EMBL" id="SLM52514.1"/>
    </source>
</evidence>
<dbReference type="InterPro" id="IPR050171">
    <property type="entry name" value="MFS_Transporters"/>
</dbReference>
<evidence type="ECO:0000256" key="8">
    <source>
        <dbReference type="SAM" id="SignalP"/>
    </source>
</evidence>
<feature type="domain" description="Major facilitator superfamily (MFS) profile" evidence="9">
    <location>
        <begin position="6"/>
        <end position="394"/>
    </location>
</feature>
<dbReference type="InterPro" id="IPR020846">
    <property type="entry name" value="MFS_dom"/>
</dbReference>
<dbReference type="GO" id="GO:0022857">
    <property type="term" value="F:transmembrane transporter activity"/>
    <property type="evidence" value="ECO:0007669"/>
    <property type="project" value="InterPro"/>
</dbReference>
<dbReference type="SUPFAM" id="SSF103473">
    <property type="entry name" value="MFS general substrate transporter"/>
    <property type="match status" value="1"/>
</dbReference>
<evidence type="ECO:0000256" key="5">
    <source>
        <dbReference type="ARBA" id="ARBA00022989"/>
    </source>
</evidence>
<dbReference type="EMBL" id="FWEY01000007">
    <property type="protein sequence ID" value="SLM52514.1"/>
    <property type="molecule type" value="Genomic_DNA"/>
</dbReference>
<keyword evidence="11" id="KW-1185">Reference proteome</keyword>